<dbReference type="STRING" id="307507.A0A2V0NZV1"/>
<dbReference type="EMBL" id="BDRX01000017">
    <property type="protein sequence ID" value="GBF90447.1"/>
    <property type="molecule type" value="Genomic_DNA"/>
</dbReference>
<comment type="caution">
    <text evidence="2">The sequence shown here is derived from an EMBL/GenBank/DDBJ whole genome shotgun (WGS) entry which is preliminary data.</text>
</comment>
<name>A0A2V0NZV1_9CHLO</name>
<dbReference type="OrthoDB" id="28127at2759"/>
<feature type="compositionally biased region" description="Basic and acidic residues" evidence="1">
    <location>
        <begin position="588"/>
        <end position="598"/>
    </location>
</feature>
<protein>
    <submittedName>
        <fullName evidence="2">Uncharacterized protein</fullName>
    </submittedName>
</protein>
<evidence type="ECO:0000313" key="3">
    <source>
        <dbReference type="Proteomes" id="UP000247498"/>
    </source>
</evidence>
<evidence type="ECO:0000256" key="1">
    <source>
        <dbReference type="SAM" id="MobiDB-lite"/>
    </source>
</evidence>
<sequence length="598" mass="61935">MADRTTREWLELQERLRQIDANAARIAANSVHLGQASAAVAQAHPELRDAYQRLATALSGNHGQQQALTASARQGLLTPLQAQPPGLAQQQQQAMTYSARHGLLYIPQECVRLAETLQHTQKPADPRPMVRQQEPGQSMQQWQQQQQQQQKQSQQQQSQQQQSQQQPQSGMPPSQGSQSGGAGGPAPGTDAYTAHVHLRRWLHCADPFFGGLPDSSILAAALLRPPPAGGAGRGAARGQPAQATVRATLSPHQLGLLRAPGGDTQLHAVCLLIGDPVTPARCHWPRGAAAEVNGLRLTVTARKVPSDALGPRQVDVPVDITQHALKAPGGAVTLSVRGAPDAGGFAVGLRLARRQGAAAVERLMAPAPALEEALARVREQLAPANADDDLEVCGAVLSLRCPLSGARAARPARLRPRGAAGAAAGAAAARQPLECFDLSAFLEVAQRSRKCQSPFDMSLHAITDLEVDPFVDAIVAALSAAGGAAACCEVELSSSDPGLWRPKGHARGWFDVRRRPSPADVAAAAAGAAARDGGGAPAAKRRRDGGGDCGGGGGGGGGGSEGRAACADKEGGKGGGGSKGGVSGKTGRPREWDVIVID</sequence>
<accession>A0A2V0NZV1</accession>
<dbReference type="GO" id="GO:0000785">
    <property type="term" value="C:chromatin"/>
    <property type="evidence" value="ECO:0007669"/>
    <property type="project" value="TreeGrafter"/>
</dbReference>
<gene>
    <name evidence="2" type="ORF">Rsub_03443</name>
</gene>
<organism evidence="2 3">
    <name type="scientific">Raphidocelis subcapitata</name>
    <dbReference type="NCBI Taxonomy" id="307507"/>
    <lineage>
        <taxon>Eukaryota</taxon>
        <taxon>Viridiplantae</taxon>
        <taxon>Chlorophyta</taxon>
        <taxon>core chlorophytes</taxon>
        <taxon>Chlorophyceae</taxon>
        <taxon>CS clade</taxon>
        <taxon>Sphaeropleales</taxon>
        <taxon>Selenastraceae</taxon>
        <taxon>Raphidocelis</taxon>
    </lineage>
</organism>
<dbReference type="AlphaFoldDB" id="A0A2V0NZV1"/>
<dbReference type="PANTHER" id="PTHR10782">
    <property type="entry name" value="ZINC FINGER MIZ DOMAIN-CONTAINING PROTEIN"/>
    <property type="match status" value="1"/>
</dbReference>
<dbReference type="GO" id="GO:0016925">
    <property type="term" value="P:protein sumoylation"/>
    <property type="evidence" value="ECO:0007669"/>
    <property type="project" value="TreeGrafter"/>
</dbReference>
<dbReference type="InParanoid" id="A0A2V0NZV1"/>
<feature type="region of interest" description="Disordered" evidence="1">
    <location>
        <begin position="523"/>
        <end position="598"/>
    </location>
</feature>
<evidence type="ECO:0000313" key="2">
    <source>
        <dbReference type="EMBL" id="GBF90447.1"/>
    </source>
</evidence>
<dbReference type="InterPro" id="IPR013083">
    <property type="entry name" value="Znf_RING/FYVE/PHD"/>
</dbReference>
<dbReference type="GO" id="GO:0061665">
    <property type="term" value="F:SUMO ligase activity"/>
    <property type="evidence" value="ECO:0007669"/>
    <property type="project" value="TreeGrafter"/>
</dbReference>
<proteinExistence type="predicted"/>
<keyword evidence="3" id="KW-1185">Reference proteome</keyword>
<feature type="region of interest" description="Disordered" evidence="1">
    <location>
        <begin position="120"/>
        <end position="191"/>
    </location>
</feature>
<feature type="compositionally biased region" description="Gly residues" evidence="1">
    <location>
        <begin position="547"/>
        <end position="561"/>
    </location>
</feature>
<dbReference type="Gene3D" id="3.30.40.10">
    <property type="entry name" value="Zinc/RING finger domain, C3HC4 (zinc finger)"/>
    <property type="match status" value="1"/>
</dbReference>
<dbReference type="PANTHER" id="PTHR10782:SF4">
    <property type="entry name" value="TONALLI, ISOFORM E"/>
    <property type="match status" value="1"/>
</dbReference>
<dbReference type="Proteomes" id="UP000247498">
    <property type="component" value="Unassembled WGS sequence"/>
</dbReference>
<feature type="compositionally biased region" description="Gly residues" evidence="1">
    <location>
        <begin position="573"/>
        <end position="584"/>
    </location>
</feature>
<feature type="compositionally biased region" description="Low complexity" evidence="1">
    <location>
        <begin position="132"/>
        <end position="177"/>
    </location>
</feature>
<reference evidence="2 3" key="1">
    <citation type="journal article" date="2018" name="Sci. Rep.">
        <title>Raphidocelis subcapitata (=Pseudokirchneriella subcapitata) provides an insight into genome evolution and environmental adaptations in the Sphaeropleales.</title>
        <authorList>
            <person name="Suzuki S."/>
            <person name="Yamaguchi H."/>
            <person name="Nakajima N."/>
            <person name="Kawachi M."/>
        </authorList>
    </citation>
    <scope>NUCLEOTIDE SEQUENCE [LARGE SCALE GENOMIC DNA]</scope>
    <source>
        <strain evidence="2 3">NIES-35</strain>
    </source>
</reference>